<feature type="chain" id="PRO_5002434094" evidence="1">
    <location>
        <begin position="19"/>
        <end position="42"/>
    </location>
</feature>
<proteinExistence type="predicted"/>
<protein>
    <submittedName>
        <fullName evidence="2">Uncharacterized protein</fullName>
    </submittedName>
</protein>
<accession>A0A0E9VUB1</accession>
<organism evidence="2">
    <name type="scientific">Anguilla anguilla</name>
    <name type="common">European freshwater eel</name>
    <name type="synonym">Muraena anguilla</name>
    <dbReference type="NCBI Taxonomy" id="7936"/>
    <lineage>
        <taxon>Eukaryota</taxon>
        <taxon>Metazoa</taxon>
        <taxon>Chordata</taxon>
        <taxon>Craniata</taxon>
        <taxon>Vertebrata</taxon>
        <taxon>Euteleostomi</taxon>
        <taxon>Actinopterygii</taxon>
        <taxon>Neopterygii</taxon>
        <taxon>Teleostei</taxon>
        <taxon>Anguilliformes</taxon>
        <taxon>Anguillidae</taxon>
        <taxon>Anguilla</taxon>
    </lineage>
</organism>
<reference evidence="2" key="2">
    <citation type="journal article" date="2015" name="Fish Shellfish Immunol.">
        <title>Early steps in the European eel (Anguilla anguilla)-Vibrio vulnificus interaction in the gills: Role of the RtxA13 toxin.</title>
        <authorList>
            <person name="Callol A."/>
            <person name="Pajuelo D."/>
            <person name="Ebbesson L."/>
            <person name="Teles M."/>
            <person name="MacKenzie S."/>
            <person name="Amaro C."/>
        </authorList>
    </citation>
    <scope>NUCLEOTIDE SEQUENCE</scope>
</reference>
<keyword evidence="1" id="KW-0732">Signal</keyword>
<dbReference type="AlphaFoldDB" id="A0A0E9VUB1"/>
<reference evidence="2" key="1">
    <citation type="submission" date="2014-11" db="EMBL/GenBank/DDBJ databases">
        <authorList>
            <person name="Amaro Gonzalez C."/>
        </authorList>
    </citation>
    <scope>NUCLEOTIDE SEQUENCE</scope>
</reference>
<evidence type="ECO:0000313" key="2">
    <source>
        <dbReference type="EMBL" id="JAH80843.1"/>
    </source>
</evidence>
<sequence>MLIVFLWFCHTLCKPTHSLTHTCTRASIHSFSEGSLFWLDEC</sequence>
<evidence type="ECO:0000256" key="1">
    <source>
        <dbReference type="SAM" id="SignalP"/>
    </source>
</evidence>
<dbReference type="EMBL" id="GBXM01027734">
    <property type="protein sequence ID" value="JAH80843.1"/>
    <property type="molecule type" value="Transcribed_RNA"/>
</dbReference>
<feature type="signal peptide" evidence="1">
    <location>
        <begin position="1"/>
        <end position="18"/>
    </location>
</feature>
<name>A0A0E9VUB1_ANGAN</name>